<sequence length="211" mass="23811">MGFWNRLGAERNAVCGIDWSALGNLSRKGELLAGLRSCGTMFTPEDLEEMLVRYGKKLTHVRKEYAATLLVSARIQIVDGYHRMMTAELAAVHADIRLPGSWKEFVRSAAVQTRGKRLAELKYLIAAYAMYIADEPAHPVGTPFPGGYTVELHEGVYYCPVRAVQGGIDEALCRFCPAVQSRERDLVLSREQREFVERGEKLESYFYNYHG</sequence>
<dbReference type="HAMAP" id="MF_00763">
    <property type="entry name" value="UPF0305"/>
    <property type="match status" value="1"/>
</dbReference>
<evidence type="ECO:0000256" key="1">
    <source>
        <dbReference type="HAMAP-Rule" id="MF_00763"/>
    </source>
</evidence>
<name>A0ABT4IE54_9EURY</name>
<dbReference type="Proteomes" id="UP001141422">
    <property type="component" value="Unassembled WGS sequence"/>
</dbReference>
<organism evidence="2 3">
    <name type="scientific">Methanocorpusculum petauri</name>
    <dbReference type="NCBI Taxonomy" id="3002863"/>
    <lineage>
        <taxon>Archaea</taxon>
        <taxon>Methanobacteriati</taxon>
        <taxon>Methanobacteriota</taxon>
        <taxon>Stenosarchaea group</taxon>
        <taxon>Methanomicrobia</taxon>
        <taxon>Methanomicrobiales</taxon>
        <taxon>Methanocorpusculaceae</taxon>
        <taxon>Methanocorpusculum</taxon>
    </lineage>
</organism>
<dbReference type="RefSeq" id="WP_268924246.1">
    <property type="nucleotide sequence ID" value="NZ_JAPTGB010000003.1"/>
</dbReference>
<accession>A0ABT4IE54</accession>
<dbReference type="EMBL" id="JAPTGB010000003">
    <property type="protein sequence ID" value="MCZ0860023.1"/>
    <property type="molecule type" value="Genomic_DNA"/>
</dbReference>
<comment type="caution">
    <text evidence="2">The sequence shown here is derived from an EMBL/GenBank/DDBJ whole genome shotgun (WGS) entry which is preliminary data.</text>
</comment>
<proteinExistence type="inferred from homology"/>
<dbReference type="InterPro" id="IPR019215">
    <property type="entry name" value="DUF2115"/>
</dbReference>
<reference evidence="2" key="1">
    <citation type="submission" date="2022-12" db="EMBL/GenBank/DDBJ databases">
        <title>Isolation and characterisation of novel Methanocorpusculum spp. from native Australian herbivores indicates the genus is ancestrally host-associated.</title>
        <authorList>
            <person name="Volmer J.G."/>
            <person name="Soo R.M."/>
            <person name="Evans P.N."/>
            <person name="Hoedt E.C."/>
            <person name="Astorga Alsina A.L."/>
            <person name="Woodcroft B.J."/>
            <person name="Tyson G.W."/>
            <person name="Hugenholtz P."/>
            <person name="Morrison M."/>
        </authorList>
    </citation>
    <scope>NUCLEOTIDE SEQUENCE</scope>
    <source>
        <strain evidence="2">MG</strain>
    </source>
</reference>
<dbReference type="Pfam" id="PF09888">
    <property type="entry name" value="DUF2115"/>
    <property type="match status" value="1"/>
</dbReference>
<keyword evidence="3" id="KW-1185">Reference proteome</keyword>
<protein>
    <recommendedName>
        <fullName evidence="1">UPF0305 protein O0S10_02115</fullName>
    </recommendedName>
</protein>
<evidence type="ECO:0000313" key="3">
    <source>
        <dbReference type="Proteomes" id="UP001141422"/>
    </source>
</evidence>
<comment type="similarity">
    <text evidence="1">Belongs to the UPF0305 family.</text>
</comment>
<evidence type="ECO:0000313" key="2">
    <source>
        <dbReference type="EMBL" id="MCZ0860023.1"/>
    </source>
</evidence>
<gene>
    <name evidence="2" type="ORF">O0S10_02115</name>
</gene>